<accession>A0A0F8Z7L1</accession>
<name>A0A0F8Z7L1_9ZZZZ</name>
<dbReference type="Pfam" id="PF00589">
    <property type="entry name" value="Phage_integrase"/>
    <property type="match status" value="1"/>
</dbReference>
<organism evidence="5">
    <name type="scientific">marine sediment metagenome</name>
    <dbReference type="NCBI Taxonomy" id="412755"/>
    <lineage>
        <taxon>unclassified sequences</taxon>
        <taxon>metagenomes</taxon>
        <taxon>ecological metagenomes</taxon>
    </lineage>
</organism>
<feature type="region of interest" description="Disordered" evidence="3">
    <location>
        <begin position="115"/>
        <end position="154"/>
    </location>
</feature>
<dbReference type="EMBL" id="LAZR01062020">
    <property type="protein sequence ID" value="KKK62374.1"/>
    <property type="molecule type" value="Genomic_DNA"/>
</dbReference>
<sequence length="154" mass="17102">MNLDIGYLRCMGKGNKERDVFIAGTAKQALDRWVVFRGDEAGAMFLPSSPNGIILHTRSNGSEARITPQTVYSILLRRAAEAGVDNITPHDMRRTMAGDMLDNGIDLATVQKFMGHSSPTTTSNYDRRGDKAKQNAAVSMDFPYPDNKKEQYDE</sequence>
<evidence type="ECO:0000313" key="5">
    <source>
        <dbReference type="EMBL" id="KKK62374.1"/>
    </source>
</evidence>
<dbReference type="PANTHER" id="PTHR30349">
    <property type="entry name" value="PHAGE INTEGRASE-RELATED"/>
    <property type="match status" value="1"/>
</dbReference>
<dbReference type="Gene3D" id="1.10.443.10">
    <property type="entry name" value="Intergrase catalytic core"/>
    <property type="match status" value="1"/>
</dbReference>
<proteinExistence type="predicted"/>
<reference evidence="5" key="1">
    <citation type="journal article" date="2015" name="Nature">
        <title>Complex archaea that bridge the gap between prokaryotes and eukaryotes.</title>
        <authorList>
            <person name="Spang A."/>
            <person name="Saw J.H."/>
            <person name="Jorgensen S.L."/>
            <person name="Zaremba-Niedzwiedzka K."/>
            <person name="Martijn J."/>
            <person name="Lind A.E."/>
            <person name="van Eijk R."/>
            <person name="Schleper C."/>
            <person name="Guy L."/>
            <person name="Ettema T.J."/>
        </authorList>
    </citation>
    <scope>NUCLEOTIDE SEQUENCE</scope>
</reference>
<dbReference type="InterPro" id="IPR002104">
    <property type="entry name" value="Integrase_catalytic"/>
</dbReference>
<dbReference type="PROSITE" id="PS51898">
    <property type="entry name" value="TYR_RECOMBINASE"/>
    <property type="match status" value="1"/>
</dbReference>
<evidence type="ECO:0000259" key="4">
    <source>
        <dbReference type="PROSITE" id="PS51898"/>
    </source>
</evidence>
<dbReference type="AlphaFoldDB" id="A0A0F8Z7L1"/>
<gene>
    <name evidence="5" type="ORF">LCGC14_3004970</name>
</gene>
<dbReference type="GO" id="GO:0003677">
    <property type="term" value="F:DNA binding"/>
    <property type="evidence" value="ECO:0007669"/>
    <property type="project" value="UniProtKB-KW"/>
</dbReference>
<dbReference type="InterPro" id="IPR050090">
    <property type="entry name" value="Tyrosine_recombinase_XerCD"/>
</dbReference>
<evidence type="ECO:0000256" key="3">
    <source>
        <dbReference type="SAM" id="MobiDB-lite"/>
    </source>
</evidence>
<dbReference type="PANTHER" id="PTHR30349:SF41">
    <property type="entry name" value="INTEGRASE_RECOMBINASE PROTEIN MJ0367-RELATED"/>
    <property type="match status" value="1"/>
</dbReference>
<evidence type="ECO:0000256" key="1">
    <source>
        <dbReference type="ARBA" id="ARBA00023125"/>
    </source>
</evidence>
<protein>
    <recommendedName>
        <fullName evidence="4">Tyr recombinase domain-containing protein</fullName>
    </recommendedName>
</protein>
<dbReference type="GO" id="GO:0015074">
    <property type="term" value="P:DNA integration"/>
    <property type="evidence" value="ECO:0007669"/>
    <property type="project" value="InterPro"/>
</dbReference>
<feature type="domain" description="Tyr recombinase" evidence="4">
    <location>
        <begin position="1"/>
        <end position="139"/>
    </location>
</feature>
<dbReference type="GO" id="GO:0006310">
    <property type="term" value="P:DNA recombination"/>
    <property type="evidence" value="ECO:0007669"/>
    <property type="project" value="UniProtKB-KW"/>
</dbReference>
<keyword evidence="1" id="KW-0238">DNA-binding</keyword>
<dbReference type="InterPro" id="IPR013762">
    <property type="entry name" value="Integrase-like_cat_sf"/>
</dbReference>
<comment type="caution">
    <text evidence="5">The sequence shown here is derived from an EMBL/GenBank/DDBJ whole genome shotgun (WGS) entry which is preliminary data.</text>
</comment>
<evidence type="ECO:0000256" key="2">
    <source>
        <dbReference type="ARBA" id="ARBA00023172"/>
    </source>
</evidence>
<dbReference type="SUPFAM" id="SSF56349">
    <property type="entry name" value="DNA breaking-rejoining enzymes"/>
    <property type="match status" value="1"/>
</dbReference>
<keyword evidence="2" id="KW-0233">DNA recombination</keyword>
<dbReference type="InterPro" id="IPR011010">
    <property type="entry name" value="DNA_brk_join_enz"/>
</dbReference>